<feature type="domain" description="Histidine kinase" evidence="3">
    <location>
        <begin position="310"/>
        <end position="402"/>
    </location>
</feature>
<dbReference type="Pfam" id="PF02518">
    <property type="entry name" value="HATPase_c"/>
    <property type="match status" value="1"/>
</dbReference>
<evidence type="ECO:0000313" key="5">
    <source>
        <dbReference type="Proteomes" id="UP000671879"/>
    </source>
</evidence>
<evidence type="ECO:0000256" key="2">
    <source>
        <dbReference type="ARBA" id="ARBA00012438"/>
    </source>
</evidence>
<accession>A0A9Q7ARJ4</accession>
<dbReference type="Pfam" id="PF06580">
    <property type="entry name" value="His_kinase"/>
    <property type="match status" value="1"/>
</dbReference>
<proteinExistence type="predicted"/>
<dbReference type="PRINTS" id="PR00344">
    <property type="entry name" value="BCTRLSENSOR"/>
</dbReference>
<dbReference type="GO" id="GO:0016020">
    <property type="term" value="C:membrane"/>
    <property type="evidence" value="ECO:0007669"/>
    <property type="project" value="InterPro"/>
</dbReference>
<dbReference type="SMART" id="SM00387">
    <property type="entry name" value="HATPase_c"/>
    <property type="match status" value="1"/>
</dbReference>
<dbReference type="KEGG" id="aram:KAR29_12085"/>
<evidence type="ECO:0000256" key="1">
    <source>
        <dbReference type="ARBA" id="ARBA00000085"/>
    </source>
</evidence>
<evidence type="ECO:0000259" key="3">
    <source>
        <dbReference type="PROSITE" id="PS50109"/>
    </source>
</evidence>
<dbReference type="InterPro" id="IPR018771">
    <property type="entry name" value="PocR_dom"/>
</dbReference>
<gene>
    <name evidence="4" type="ORF">KAR29_12085</name>
</gene>
<name>A0A9Q7ARJ4_9BACT</name>
<dbReference type="InterPro" id="IPR010559">
    <property type="entry name" value="Sig_transdc_His_kin_internal"/>
</dbReference>
<comment type="catalytic activity">
    <reaction evidence="1">
        <text>ATP + protein L-histidine = ADP + protein N-phospho-L-histidine.</text>
        <dbReference type="EC" id="2.7.13.3"/>
    </reaction>
</comment>
<dbReference type="Gene3D" id="3.30.565.10">
    <property type="entry name" value="Histidine kinase-like ATPase, C-terminal domain"/>
    <property type="match status" value="1"/>
</dbReference>
<dbReference type="GO" id="GO:0000155">
    <property type="term" value="F:phosphorelay sensor kinase activity"/>
    <property type="evidence" value="ECO:0007669"/>
    <property type="project" value="InterPro"/>
</dbReference>
<dbReference type="PROSITE" id="PS50109">
    <property type="entry name" value="HIS_KIN"/>
    <property type="match status" value="1"/>
</dbReference>
<dbReference type="Pfam" id="PF10114">
    <property type="entry name" value="PocR"/>
    <property type="match status" value="1"/>
</dbReference>
<dbReference type="InterPro" id="IPR003594">
    <property type="entry name" value="HATPase_dom"/>
</dbReference>
<dbReference type="EMBL" id="CP072943">
    <property type="protein sequence ID" value="QTX33823.1"/>
    <property type="molecule type" value="Genomic_DNA"/>
</dbReference>
<dbReference type="InterPro" id="IPR004358">
    <property type="entry name" value="Sig_transdc_His_kin-like_C"/>
</dbReference>
<dbReference type="InterPro" id="IPR005467">
    <property type="entry name" value="His_kinase_dom"/>
</dbReference>
<dbReference type="PANTHER" id="PTHR34220">
    <property type="entry name" value="SENSOR HISTIDINE KINASE YPDA"/>
    <property type="match status" value="1"/>
</dbReference>
<dbReference type="AlphaFoldDB" id="A0A9Q7ARJ4"/>
<dbReference type="InterPro" id="IPR036890">
    <property type="entry name" value="HATPase_C_sf"/>
</dbReference>
<protein>
    <recommendedName>
        <fullName evidence="2">histidine kinase</fullName>
        <ecNumber evidence="2">2.7.13.3</ecNumber>
    </recommendedName>
</protein>
<reference evidence="5" key="1">
    <citation type="submission" date="2021-04" db="EMBL/GenBank/DDBJ databases">
        <title>A novel Synergistetes isolate from a pyrite-forming mixed culture.</title>
        <authorList>
            <person name="Bunk B."/>
            <person name="Sproer C."/>
            <person name="Spring S."/>
            <person name="Pester M."/>
        </authorList>
    </citation>
    <scope>NUCLEOTIDE SEQUENCE [LARGE SCALE GENOMIC DNA]</scope>
    <source>
        <strain evidence="5">J.5.4.2-T.3.5.2</strain>
    </source>
</reference>
<organism evidence="4 5">
    <name type="scientific">Aminithiophilus ramosus</name>
    <dbReference type="NCBI Taxonomy" id="3029084"/>
    <lineage>
        <taxon>Bacteria</taxon>
        <taxon>Thermotogati</taxon>
        <taxon>Synergistota</taxon>
        <taxon>Synergistia</taxon>
        <taxon>Synergistales</taxon>
        <taxon>Aminithiophilaceae</taxon>
        <taxon>Aminithiophilus</taxon>
    </lineage>
</organism>
<dbReference type="EC" id="2.7.13.3" evidence="2"/>
<keyword evidence="5" id="KW-1185">Reference proteome</keyword>
<sequence length="406" mass="45600">MTEVAYGSLEWWQQVVDVDMLQEIIDRFATSLQCGAVLTTTEGEPITNPSNFTSFCLKVRETREGRRRCFQSDAQGGKKGLGVGNFQTYRCHCGLIDTAIPLIIEGRLVGVLLVGQVKVRNYTREEAEELARMRWDFSSDPDDLVERFLKVPVVDEERVSSGGALLRLVASYVVTLCERRLTERSLLQKGIALMKEQMDRESLERNLKQSQARNLHRQLNPHFVFNTLNTISRLAMFEGADQTRQLTVQLAEYLRYILRKQSQEELVPLAQELECIGHFMEIYKVRFGDRLSFSVEATAEASRVRVPFMVLQPLVENAVVHGIEPSLDPGVLEVSCRIAGGRLVMRVADNGVGCDVDHLQAGLGIANVRERLQLHFGDDVVVAMESAPGRGTTVEVRLPLAEEVPL</sequence>
<dbReference type="Proteomes" id="UP000671879">
    <property type="component" value="Chromosome"/>
</dbReference>
<dbReference type="PANTHER" id="PTHR34220:SF7">
    <property type="entry name" value="SENSOR HISTIDINE KINASE YPDA"/>
    <property type="match status" value="1"/>
</dbReference>
<dbReference type="SUPFAM" id="SSF55874">
    <property type="entry name" value="ATPase domain of HSP90 chaperone/DNA topoisomerase II/histidine kinase"/>
    <property type="match status" value="1"/>
</dbReference>
<evidence type="ECO:0000313" key="4">
    <source>
        <dbReference type="EMBL" id="QTX33823.1"/>
    </source>
</evidence>
<dbReference type="InterPro" id="IPR050640">
    <property type="entry name" value="Bact_2-comp_sensor_kinase"/>
</dbReference>